<organism evidence="2 3">
    <name type="scientific">Nonomuraea marmarensis</name>
    <dbReference type="NCBI Taxonomy" id="3351344"/>
    <lineage>
        <taxon>Bacteria</taxon>
        <taxon>Bacillati</taxon>
        <taxon>Actinomycetota</taxon>
        <taxon>Actinomycetes</taxon>
        <taxon>Streptosporangiales</taxon>
        <taxon>Streptosporangiaceae</taxon>
        <taxon>Nonomuraea</taxon>
    </lineage>
</organism>
<comment type="caution">
    <text evidence="2">The sequence shown here is derived from an EMBL/GenBank/DDBJ whole genome shotgun (WGS) entry which is preliminary data.</text>
</comment>
<sequence>MAVELAEVEQARESVEERLPHAESLEPAEVDELVKRAAEWGWHLGKLGWGVPPDVVVDRSGERPVVRPPMEESFKNLVRLSKQWRQAADDTWYLDPRRPAQ</sequence>
<evidence type="ECO:0000313" key="3">
    <source>
        <dbReference type="Proteomes" id="UP001603978"/>
    </source>
</evidence>
<feature type="region of interest" description="Disordered" evidence="1">
    <location>
        <begin position="1"/>
        <end position="20"/>
    </location>
</feature>
<dbReference type="Proteomes" id="UP001603978">
    <property type="component" value="Unassembled WGS sequence"/>
</dbReference>
<evidence type="ECO:0000256" key="1">
    <source>
        <dbReference type="SAM" id="MobiDB-lite"/>
    </source>
</evidence>
<name>A0ABW7AT08_9ACTN</name>
<gene>
    <name evidence="2" type="ORF">ACFLIM_39065</name>
</gene>
<keyword evidence="3" id="KW-1185">Reference proteome</keyword>
<dbReference type="RefSeq" id="WP_393173761.1">
    <property type="nucleotide sequence ID" value="NZ_JBICRM010000034.1"/>
</dbReference>
<evidence type="ECO:0008006" key="4">
    <source>
        <dbReference type="Google" id="ProtNLM"/>
    </source>
</evidence>
<proteinExistence type="predicted"/>
<protein>
    <recommendedName>
        <fullName evidence="4">Ryanodine receptor Ryr domain-containing protein</fullName>
    </recommendedName>
</protein>
<reference evidence="2 3" key="1">
    <citation type="submission" date="2024-10" db="EMBL/GenBank/DDBJ databases">
        <authorList>
            <person name="Topkara A.R."/>
            <person name="Saygin H."/>
        </authorList>
    </citation>
    <scope>NUCLEOTIDE SEQUENCE [LARGE SCALE GENOMIC DNA]</scope>
    <source>
        <strain evidence="2 3">M3C6</strain>
    </source>
</reference>
<feature type="compositionally biased region" description="Basic and acidic residues" evidence="1">
    <location>
        <begin position="9"/>
        <end position="20"/>
    </location>
</feature>
<evidence type="ECO:0000313" key="2">
    <source>
        <dbReference type="EMBL" id="MFG1709209.1"/>
    </source>
</evidence>
<dbReference type="EMBL" id="JBICRM010000034">
    <property type="protein sequence ID" value="MFG1709209.1"/>
    <property type="molecule type" value="Genomic_DNA"/>
</dbReference>
<accession>A0ABW7AT08</accession>